<evidence type="ECO:0000313" key="4">
    <source>
        <dbReference type="Proteomes" id="UP000305654"/>
    </source>
</evidence>
<keyword evidence="2" id="KW-0732">Signal</keyword>
<reference evidence="3 4" key="1">
    <citation type="submission" date="2019-05" db="EMBL/GenBank/DDBJ databases">
        <authorList>
            <person name="Pankratov T."/>
            <person name="Grouzdev D."/>
        </authorList>
    </citation>
    <scope>NUCLEOTIDE SEQUENCE [LARGE SCALE GENOMIC DNA]</scope>
    <source>
        <strain evidence="3 4">KEBCLARHB70R</strain>
    </source>
</reference>
<dbReference type="Pfam" id="PF11306">
    <property type="entry name" value="DUF3108"/>
    <property type="match status" value="1"/>
</dbReference>
<feature type="signal peptide" evidence="2">
    <location>
        <begin position="1"/>
        <end position="25"/>
    </location>
</feature>
<evidence type="ECO:0000256" key="2">
    <source>
        <dbReference type="SAM" id="SignalP"/>
    </source>
</evidence>
<keyword evidence="4" id="KW-1185">Reference proteome</keyword>
<dbReference type="AlphaFoldDB" id="A0A5R9J4L6"/>
<accession>A0A5R9J4L6</accession>
<proteinExistence type="predicted"/>
<evidence type="ECO:0000313" key="3">
    <source>
        <dbReference type="EMBL" id="TLU72565.1"/>
    </source>
</evidence>
<dbReference type="EMBL" id="VCDI01000003">
    <property type="protein sequence ID" value="TLU72565.1"/>
    <property type="molecule type" value="Genomic_DNA"/>
</dbReference>
<sequence length="288" mass="30332">MRRCFLRPAAMLAAGVLLVAGVVLAPACAPARDTASGPAPVAGVHASPIRLSYALYGHGFHVMDVTVEMQLTPDAYSVQLNDHTAGLIGFMLNTNVTSSAIGRFVGDGVQPIRFKSAGYSRGAQRSTQLDYPDGNPSVTLLSPPETRRDPVPIAAAHGSVDTLSAIADLVRRVQRSGRCDGDALIFDGLRLTRAHARTAGQQPVPMDHDATYGGTALRCDFVTQQVAGFLHNDDEAPLHRPQHGSAWVNRIVAGAPPLPVRIVFEHPKLGTATMILTRVVAGAASPGG</sequence>
<comment type="caution">
    <text evidence="3">The sequence shown here is derived from an EMBL/GenBank/DDBJ whole genome shotgun (WGS) entry which is preliminary data.</text>
</comment>
<feature type="region of interest" description="Disordered" evidence="1">
    <location>
        <begin position="123"/>
        <end position="149"/>
    </location>
</feature>
<feature type="chain" id="PRO_5024467834" evidence="2">
    <location>
        <begin position="26"/>
        <end position="288"/>
    </location>
</feature>
<organism evidence="3 4">
    <name type="scientific">Lichenicoccus roseus</name>
    <dbReference type="NCBI Taxonomy" id="2683649"/>
    <lineage>
        <taxon>Bacteria</taxon>
        <taxon>Pseudomonadati</taxon>
        <taxon>Pseudomonadota</taxon>
        <taxon>Alphaproteobacteria</taxon>
        <taxon>Acetobacterales</taxon>
        <taxon>Acetobacteraceae</taxon>
        <taxon>Lichenicoccus</taxon>
    </lineage>
</organism>
<dbReference type="InterPro" id="IPR021457">
    <property type="entry name" value="DUF3108"/>
</dbReference>
<dbReference type="Proteomes" id="UP000305654">
    <property type="component" value="Unassembled WGS sequence"/>
</dbReference>
<dbReference type="OrthoDB" id="7375395at2"/>
<name>A0A5R9J4L6_9PROT</name>
<dbReference type="RefSeq" id="WP_138326027.1">
    <property type="nucleotide sequence ID" value="NZ_VCDI01000003.1"/>
</dbReference>
<evidence type="ECO:0000256" key="1">
    <source>
        <dbReference type="SAM" id="MobiDB-lite"/>
    </source>
</evidence>
<gene>
    <name evidence="3" type="ORF">FE263_10965</name>
</gene>
<protein>
    <submittedName>
        <fullName evidence="3">DUF3108 domain-containing protein</fullName>
    </submittedName>
</protein>